<reference evidence="5 6" key="1">
    <citation type="journal article" date="2016" name="Sci. Rep.">
        <title>The genome sequence of the outbreeding globe artichoke constructed de novo incorporating a phase-aware low-pass sequencing strategy of F1 progeny.</title>
        <authorList>
            <person name="Scaglione D."/>
            <person name="Reyes-Chin-Wo S."/>
            <person name="Acquadro A."/>
            <person name="Froenicke L."/>
            <person name="Portis E."/>
            <person name="Beitel C."/>
            <person name="Tirone M."/>
            <person name="Mauro R."/>
            <person name="Lo Monaco A."/>
            <person name="Mauromicale G."/>
            <person name="Faccioli P."/>
            <person name="Cattivelli L."/>
            <person name="Rieseberg L."/>
            <person name="Michelmore R."/>
            <person name="Lanteri S."/>
        </authorList>
    </citation>
    <scope>NUCLEOTIDE SEQUENCE [LARGE SCALE GENOMIC DNA]</scope>
    <source>
        <strain evidence="5">2C</strain>
    </source>
</reference>
<evidence type="ECO:0000313" key="6">
    <source>
        <dbReference type="Proteomes" id="UP000243975"/>
    </source>
</evidence>
<comment type="caution">
    <text evidence="5">The sequence shown here is derived from an EMBL/GenBank/DDBJ whole genome shotgun (WGS) entry which is preliminary data.</text>
</comment>
<protein>
    <recommendedName>
        <fullName evidence="7">Transcription factor GRAS</fullName>
    </recommendedName>
</protein>
<feature type="short sequence motif" description="VHIID" evidence="3">
    <location>
        <begin position="289"/>
        <end position="293"/>
    </location>
</feature>
<dbReference type="EMBL" id="LEKV01005114">
    <property type="protein sequence ID" value="KVH90177.1"/>
    <property type="molecule type" value="Genomic_DNA"/>
</dbReference>
<feature type="region of interest" description="SAW" evidence="3">
    <location>
        <begin position="934"/>
        <end position="1010"/>
    </location>
</feature>
<dbReference type="Proteomes" id="UP000243975">
    <property type="component" value="Unassembled WGS sequence"/>
</dbReference>
<dbReference type="Gramene" id="KVH90177">
    <property type="protein sequence ID" value="KVH90177"/>
    <property type="gene ID" value="Ccrd_007772"/>
</dbReference>
<comment type="similarity">
    <text evidence="3">Belongs to the GRAS family.</text>
</comment>
<dbReference type="PROSITE" id="PS50985">
    <property type="entry name" value="GRAS"/>
    <property type="match status" value="2"/>
</dbReference>
<feature type="region of interest" description="Disordered" evidence="4">
    <location>
        <begin position="20"/>
        <end position="54"/>
    </location>
</feature>
<dbReference type="PANTHER" id="PTHR31636">
    <property type="entry name" value="OSJNBA0084A10.13 PROTEIN-RELATED"/>
    <property type="match status" value="1"/>
</dbReference>
<dbReference type="STRING" id="59895.A0A118JTU1"/>
<sequence>MLPFDPSRFGRFHNKQTYDFSKKDVDNRQAGSFGKLPELWEEDDDHSGKKAKPTNGLLFSTTAEYHQQQEPAKDFHNLDALFLDTTPPFPSYQMQELADIESQYTELIKPHPHPKTTETPKAGGQKLSTDGVIRLGGERFVQSRSSTMNDVSMPSHPYSTSFSGLSDREVKDVELIENLLLSAEKVSQRQFERSSKLLDWCDGSSYSFGNPIQRLVHHFSKALREKIARETGRISLHGLAKKHLSDIEGKMTTPNPTIISVYQKLPFFQAGQFSAVQALVDGVSGATKVHVIDLSIKNGVQNTILMQALSSQANCPIEHLKVTAIGTNLNFRQNIEQTGERLKSFAESVNLSFSFNVVMVEDMLDFKEDLLDLDPEEALAVYSSYALWSMISQQDRLESLMKVIKNTNPRVMVVSEAAANLNSPNFVDRFIEALFFYGALFDSLEDCMGREDENRAITESMYLNQGIWSNVAAEGAERVIRHVNIDVWRKFFARFGMNEIELSMSCLYQANLMAEKLSCGSSCTFEMDDSDNPSSKLQINDQQEPFFSDFGDSDNCYVDFASPAFHVFVKNTKDSPFPTRSRKLNAEKILVPTQNPDKKLSTNAIIRLACQRFVESCSSKNDQISCSALSDDEVKDIELVHTLLTSVEKTGQRQFDCATKLVELCNNVSTTEGNPVERLVYYFSKALHEKINREMGRVECDGLGNMQMFDLQEASTSVEASIFAFHQRVPLPQVCQFIAIHMIIENVREATKIHVIDLQIRHGMIYTVLLKALASQCESHIEHIKITAIGTRAESKIKDIGKQLADFAESINLSFSFKMVMIADVLDFNINLLEIDDDETVAVYSSCFLSSLIAKPNHLEYLMRVIRKINPCVTVITEVEANHTSLAFVKRFTEALFFYGALFDIMSYCLANDDRDRKVSESVLYGQSIRNIVAAEGDERTIRHIGVDVWREFYARFGMLEIELNDASLFEAKLLISNFDCGSCCSIRVDGGCLLIDWKDVPIFSVSAWKFL</sequence>
<feature type="region of interest" description="Leucine repeat II (LRII)" evidence="3">
    <location>
        <begin position="337"/>
        <end position="369"/>
    </location>
</feature>
<evidence type="ECO:0000256" key="2">
    <source>
        <dbReference type="ARBA" id="ARBA00023163"/>
    </source>
</evidence>
<keyword evidence="2" id="KW-0804">Transcription</keyword>
<keyword evidence="1" id="KW-0805">Transcription regulation</keyword>
<organism evidence="5 6">
    <name type="scientific">Cynara cardunculus var. scolymus</name>
    <name type="common">Globe artichoke</name>
    <name type="synonym">Cynara scolymus</name>
    <dbReference type="NCBI Taxonomy" id="59895"/>
    <lineage>
        <taxon>Eukaryota</taxon>
        <taxon>Viridiplantae</taxon>
        <taxon>Streptophyta</taxon>
        <taxon>Embryophyta</taxon>
        <taxon>Tracheophyta</taxon>
        <taxon>Spermatophyta</taxon>
        <taxon>Magnoliopsida</taxon>
        <taxon>eudicotyledons</taxon>
        <taxon>Gunneridae</taxon>
        <taxon>Pentapetalae</taxon>
        <taxon>asterids</taxon>
        <taxon>campanulids</taxon>
        <taxon>Asterales</taxon>
        <taxon>Asteraceae</taxon>
        <taxon>Carduoideae</taxon>
        <taxon>Cardueae</taxon>
        <taxon>Carduinae</taxon>
        <taxon>Cynara</taxon>
    </lineage>
</organism>
<evidence type="ECO:0000256" key="1">
    <source>
        <dbReference type="ARBA" id="ARBA00023015"/>
    </source>
</evidence>
<keyword evidence="6" id="KW-1185">Reference proteome</keyword>
<feature type="region of interest" description="Leucine repeat II (LRII)" evidence="3">
    <location>
        <begin position="799"/>
        <end position="831"/>
    </location>
</feature>
<evidence type="ECO:0000313" key="5">
    <source>
        <dbReference type="EMBL" id="KVH90177.1"/>
    </source>
</evidence>
<dbReference type="Pfam" id="PF03514">
    <property type="entry name" value="GRAS"/>
    <property type="match status" value="2"/>
</dbReference>
<feature type="short sequence motif" description="VHIID" evidence="3">
    <location>
        <begin position="753"/>
        <end position="757"/>
    </location>
</feature>
<accession>A0A118JTU1</accession>
<proteinExistence type="inferred from homology"/>
<dbReference type="OMA" id="HENRIVI"/>
<dbReference type="AlphaFoldDB" id="A0A118JTU1"/>
<evidence type="ECO:0000256" key="3">
    <source>
        <dbReference type="PROSITE-ProRule" id="PRU01191"/>
    </source>
</evidence>
<comment type="caution">
    <text evidence="3">Lacks conserved residue(s) required for the propagation of feature annotation.</text>
</comment>
<gene>
    <name evidence="5" type="ORF">Ccrd_007772</name>
</gene>
<name>A0A118JTU1_CYNCS</name>
<feature type="region of interest" description="SAW" evidence="3">
    <location>
        <begin position="472"/>
        <end position="553"/>
    </location>
</feature>
<dbReference type="InterPro" id="IPR005202">
    <property type="entry name" value="TF_GRAS"/>
</dbReference>
<evidence type="ECO:0000256" key="4">
    <source>
        <dbReference type="SAM" id="MobiDB-lite"/>
    </source>
</evidence>
<evidence type="ECO:0008006" key="7">
    <source>
        <dbReference type="Google" id="ProtNLM"/>
    </source>
</evidence>